<protein>
    <submittedName>
        <fullName evidence="1">Uncharacterized protein</fullName>
    </submittedName>
</protein>
<name>A0A8K1WSF6_9VIRU</name>
<dbReference type="EMBL" id="MW239181">
    <property type="protein sequence ID" value="UGO57119.1"/>
    <property type="molecule type" value="Genomic_RNA"/>
</dbReference>
<sequence length="169" mass="18900">MLKMRVTPFSLFSRERRSSFKLSSTTTWPLSPDIHFATLSRNSSDIHFFSRSNKSRLDLPWSFHGYPTEELASIDSFTPSASPKTASSSDRTRRLELAGRGYQRATCSKAASISSSGIRTTFADHLLKETQLGSFHSPFNSNFLSRAGFLVRGSIPFQRELLKSVLDGV</sequence>
<proteinExistence type="predicted"/>
<reference evidence="1" key="1">
    <citation type="submission" date="2020-11" db="EMBL/GenBank/DDBJ databases">
        <title>RNA virus dark matter in the feces of wild birds.</title>
        <authorList>
            <person name="Lu X."/>
            <person name="Yang X.S."/>
            <person name="Zhang W."/>
        </authorList>
    </citation>
    <scope>NUCLEOTIDE SEQUENCE</scope>
    <source>
        <strain evidence="1">Yellow-throatedBunting135Pcon24</strain>
    </source>
</reference>
<accession>A0A8K1WSF6</accession>
<evidence type="ECO:0000313" key="1">
    <source>
        <dbReference type="EMBL" id="UGO57119.1"/>
    </source>
</evidence>
<organism evidence="1">
    <name type="scientific">Riboviria sp</name>
    <dbReference type="NCBI Taxonomy" id="2585031"/>
    <lineage>
        <taxon>Viruses</taxon>
        <taxon>Riboviria</taxon>
    </lineage>
</organism>